<dbReference type="PANTHER" id="PTHR42905:SF16">
    <property type="entry name" value="CARBOXYPHOSPHONOENOLPYRUVATE PHOSPHONOMUTASE-LIKE PROTEIN (AFU_ORTHOLOGUE AFUA_5G07230)"/>
    <property type="match status" value="1"/>
</dbReference>
<dbReference type="GO" id="GO:0003824">
    <property type="term" value="F:catalytic activity"/>
    <property type="evidence" value="ECO:0007669"/>
    <property type="project" value="InterPro"/>
</dbReference>
<dbReference type="STRING" id="366602.Caul_0220"/>
<dbReference type="CDD" id="cd00377">
    <property type="entry name" value="ICL_PEPM"/>
    <property type="match status" value="1"/>
</dbReference>
<dbReference type="Gene3D" id="3.20.20.60">
    <property type="entry name" value="Phosphoenolpyruvate-binding domains"/>
    <property type="match status" value="1"/>
</dbReference>
<dbReference type="eggNOG" id="COG2513">
    <property type="taxonomic scope" value="Bacteria"/>
</dbReference>
<proteinExistence type="predicted"/>
<dbReference type="OrthoDB" id="9785398at2"/>
<dbReference type="Pfam" id="PF13714">
    <property type="entry name" value="PEP_mutase"/>
    <property type="match status" value="1"/>
</dbReference>
<reference evidence="1" key="1">
    <citation type="submission" date="2008-01" db="EMBL/GenBank/DDBJ databases">
        <title>Complete sequence of chromosome of Caulobacter sp. K31.</title>
        <authorList>
            <consortium name="US DOE Joint Genome Institute"/>
            <person name="Copeland A."/>
            <person name="Lucas S."/>
            <person name="Lapidus A."/>
            <person name="Barry K."/>
            <person name="Glavina del Rio T."/>
            <person name="Dalin E."/>
            <person name="Tice H."/>
            <person name="Pitluck S."/>
            <person name="Bruce D."/>
            <person name="Goodwin L."/>
            <person name="Thompson L.S."/>
            <person name="Brettin T."/>
            <person name="Detter J.C."/>
            <person name="Han C."/>
            <person name="Schmutz J."/>
            <person name="Larimer F."/>
            <person name="Land M."/>
            <person name="Hauser L."/>
            <person name="Kyrpides N."/>
            <person name="Kim E."/>
            <person name="Stephens C."/>
            <person name="Richardson P."/>
        </authorList>
    </citation>
    <scope>NUCLEOTIDE SEQUENCE [LARGE SCALE GENOMIC DNA]</scope>
    <source>
        <strain evidence="1">K31</strain>
    </source>
</reference>
<organism evidence="1">
    <name type="scientific">Caulobacter sp. (strain K31)</name>
    <dbReference type="NCBI Taxonomy" id="366602"/>
    <lineage>
        <taxon>Bacteria</taxon>
        <taxon>Pseudomonadati</taxon>
        <taxon>Pseudomonadota</taxon>
        <taxon>Alphaproteobacteria</taxon>
        <taxon>Caulobacterales</taxon>
        <taxon>Caulobacteraceae</taxon>
        <taxon>Caulobacter</taxon>
    </lineage>
</organism>
<dbReference type="InterPro" id="IPR015813">
    <property type="entry name" value="Pyrv/PenolPyrv_kinase-like_dom"/>
</dbReference>
<accession>B0T3C2</accession>
<evidence type="ECO:0000313" key="1">
    <source>
        <dbReference type="EMBL" id="ABZ69357.1"/>
    </source>
</evidence>
<sequence>MNPSAADLFHALHAGADVLVLPNAWDAASAALMEDAGAKAVATSSAAVAWARGYADGDALPVSALIDVIAGVARVVSVPLTADIEGGYTDDLGELAETIKAVVGAGAVGINLEDGRRDPDLHARKVETARAAAEQAGVKLFINARTDVYLARLAEGEAALAETLRRAALYVQAGASGIFVPLPIDEALLSRLAAGISLPLNVMGRPGMPSAQRLAQLGVRRLSSATGPFRAAYGAMLDATRSYLADGDTGAYAAAGKDLPDLNMRFG</sequence>
<dbReference type="SUPFAM" id="SSF51621">
    <property type="entry name" value="Phosphoenolpyruvate/pyruvate domain"/>
    <property type="match status" value="1"/>
</dbReference>
<evidence type="ECO:0008006" key="2">
    <source>
        <dbReference type="Google" id="ProtNLM"/>
    </source>
</evidence>
<dbReference type="EMBL" id="CP000927">
    <property type="protein sequence ID" value="ABZ69357.1"/>
    <property type="molecule type" value="Genomic_DNA"/>
</dbReference>
<dbReference type="HOGENOM" id="CLU_027389_2_3_5"/>
<name>B0T3C2_CAUSK</name>
<gene>
    <name evidence="1" type="ordered locus">Caul_0220</name>
</gene>
<dbReference type="PANTHER" id="PTHR42905">
    <property type="entry name" value="PHOSPHOENOLPYRUVATE CARBOXYLASE"/>
    <property type="match status" value="1"/>
</dbReference>
<dbReference type="InterPro" id="IPR040442">
    <property type="entry name" value="Pyrv_kinase-like_dom_sf"/>
</dbReference>
<dbReference type="InterPro" id="IPR039556">
    <property type="entry name" value="ICL/PEPM"/>
</dbReference>
<dbReference type="KEGG" id="cak:Caul_0220"/>
<dbReference type="AlphaFoldDB" id="B0T3C2"/>
<protein>
    <recommendedName>
        <fullName evidence="2">PEP phosphonomutase</fullName>
    </recommendedName>
</protein>